<dbReference type="GO" id="GO:0006935">
    <property type="term" value="P:chemotaxis"/>
    <property type="evidence" value="ECO:0007669"/>
    <property type="project" value="UniProtKB-KW"/>
</dbReference>
<dbReference type="WormBase" id="T01G5.5">
    <property type="protein sequence ID" value="CE12982"/>
    <property type="gene ID" value="WBGene00006215"/>
    <property type="gene designation" value="str-171"/>
</dbReference>
<keyword evidence="5 19" id="KW-0812">Transmembrane</keyword>
<reference evidence="20 21" key="1">
    <citation type="journal article" date="1998" name="Science">
        <title>Genome sequence of the nematode C. elegans: a platform for investigating biology.</title>
        <authorList>
            <consortium name="The C. elegans sequencing consortium"/>
            <person name="Sulson J.E."/>
            <person name="Waterston R."/>
        </authorList>
    </citation>
    <scope>NUCLEOTIDE SEQUENCE [LARGE SCALE GENOMIC DNA]</scope>
    <source>
        <strain evidence="20 21">Bristol N2</strain>
    </source>
</reference>
<evidence type="ECO:0000256" key="18">
    <source>
        <dbReference type="ARBA" id="ARBA00082489"/>
    </source>
</evidence>
<feature type="transmembrane region" description="Helical" evidence="19">
    <location>
        <begin position="282"/>
        <end position="306"/>
    </location>
</feature>
<evidence type="ECO:0000256" key="10">
    <source>
        <dbReference type="ARBA" id="ARBA00023170"/>
    </source>
</evidence>
<evidence type="ECO:0000313" key="20">
    <source>
        <dbReference type="EMBL" id="CAB03270.1"/>
    </source>
</evidence>
<dbReference type="KEGG" id="cel:CELE_T01G5.5"/>
<dbReference type="SUPFAM" id="SSF81321">
    <property type="entry name" value="Family A G protein-coupled receptor-like"/>
    <property type="match status" value="1"/>
</dbReference>
<evidence type="ECO:0000256" key="5">
    <source>
        <dbReference type="ARBA" id="ARBA00022692"/>
    </source>
</evidence>
<proteinExistence type="inferred from homology"/>
<dbReference type="Proteomes" id="UP000001940">
    <property type="component" value="Chromosome V"/>
</dbReference>
<keyword evidence="10 20" id="KW-0675">Receptor</keyword>
<evidence type="ECO:0000256" key="16">
    <source>
        <dbReference type="ARBA" id="ARBA00067967"/>
    </source>
</evidence>
<dbReference type="RefSeq" id="NP_506732.1">
    <property type="nucleotide sequence ID" value="NM_074331.2"/>
</dbReference>
<accession>G5EGE5</accession>
<dbReference type="eggNOG" id="ENOG502TFRY">
    <property type="taxonomic scope" value="Eukaryota"/>
</dbReference>
<comment type="subunit">
    <text evidence="15">Interacts with odr-4.</text>
</comment>
<evidence type="ECO:0000256" key="15">
    <source>
        <dbReference type="ARBA" id="ARBA00064300"/>
    </source>
</evidence>
<dbReference type="GO" id="GO:0060170">
    <property type="term" value="C:ciliary membrane"/>
    <property type="evidence" value="ECO:0007669"/>
    <property type="project" value="UniProtKB-SubCell"/>
</dbReference>
<dbReference type="PIR" id="T23500">
    <property type="entry name" value="T23500"/>
</dbReference>
<evidence type="ECO:0000313" key="21">
    <source>
        <dbReference type="Proteomes" id="UP000001940"/>
    </source>
</evidence>
<dbReference type="CTD" id="187958"/>
<keyword evidence="6" id="KW-0552">Olfaction</keyword>
<dbReference type="PANTHER" id="PTHR22943:SF106">
    <property type="entry name" value="SEVEN TM RECEPTOR"/>
    <property type="match status" value="1"/>
</dbReference>
<evidence type="ECO:0000256" key="11">
    <source>
        <dbReference type="ARBA" id="ARBA00023180"/>
    </source>
</evidence>
<feature type="transmembrane region" description="Helical" evidence="19">
    <location>
        <begin position="15"/>
        <end position="34"/>
    </location>
</feature>
<feature type="transmembrane region" description="Helical" evidence="19">
    <location>
        <begin position="88"/>
        <end position="115"/>
    </location>
</feature>
<evidence type="ECO:0000256" key="4">
    <source>
        <dbReference type="ARBA" id="ARBA00022606"/>
    </source>
</evidence>
<dbReference type="GO" id="GO:0042048">
    <property type="term" value="P:olfactory behavior"/>
    <property type="evidence" value="ECO:0000318"/>
    <property type="project" value="GO_Central"/>
</dbReference>
<evidence type="ECO:0000256" key="6">
    <source>
        <dbReference type="ARBA" id="ARBA00022725"/>
    </source>
</evidence>
<evidence type="ECO:0000256" key="9">
    <source>
        <dbReference type="ARBA" id="ARBA00023136"/>
    </source>
</evidence>
<dbReference type="Pfam" id="PF10326">
    <property type="entry name" value="7TM_GPCR_Str"/>
    <property type="match status" value="1"/>
</dbReference>
<dbReference type="GeneID" id="187958"/>
<keyword evidence="4" id="KW-0716">Sensory transduction</keyword>
<dbReference type="OrthoDB" id="5788869at2759"/>
<dbReference type="GO" id="GO:0005886">
    <property type="term" value="C:plasma membrane"/>
    <property type="evidence" value="ECO:0000318"/>
    <property type="project" value="GO_Central"/>
</dbReference>
<evidence type="ECO:0000256" key="14">
    <source>
        <dbReference type="ARBA" id="ARBA00061678"/>
    </source>
</evidence>
<feature type="transmembrane region" description="Helical" evidence="19">
    <location>
        <begin position="207"/>
        <end position="226"/>
    </location>
</feature>
<comment type="similarity">
    <text evidence="14">Belongs to the nematode receptor-like protein str family.</text>
</comment>
<comment type="subcellular location">
    <subcellularLocation>
        <location evidence="1">Cell projection</location>
        <location evidence="1">Cilium membrane</location>
        <topology evidence="1">Multi-pass membrane protein</topology>
    </subcellularLocation>
</comment>
<evidence type="ECO:0000256" key="12">
    <source>
        <dbReference type="ARBA" id="ARBA00023273"/>
    </source>
</evidence>
<name>G5EGE5_CAEEL</name>
<dbReference type="PANTHER" id="PTHR22943">
    <property type="entry name" value="7-TRANSMEMBRANE DOMAIN RECEPTOR C.ELEGANS"/>
    <property type="match status" value="1"/>
</dbReference>
<dbReference type="PaxDb" id="6239-T01G5.5"/>
<dbReference type="PhylomeDB" id="G5EGE5"/>
<dbReference type="AGR" id="WB:WBGene00006215"/>
<dbReference type="FunCoup" id="G5EGE5">
    <property type="interactions" value="8"/>
</dbReference>
<keyword evidence="9 19" id="KW-0472">Membrane</keyword>
<dbReference type="EMBL" id="BX284605">
    <property type="protein sequence ID" value="CAB03270.1"/>
    <property type="molecule type" value="Genomic_DNA"/>
</dbReference>
<protein>
    <recommendedName>
        <fullName evidence="16">Serpentine receptor class r-10</fullName>
    </recommendedName>
    <alternativeName>
        <fullName evidence="17">Odorant response abnormal protein 10</fullName>
    </alternativeName>
    <alternativeName>
        <fullName evidence="18">Olfactory receptor 10</fullName>
    </alternativeName>
</protein>
<evidence type="ECO:0000256" key="2">
    <source>
        <dbReference type="ARBA" id="ARBA00022475"/>
    </source>
</evidence>
<feature type="transmembrane region" description="Helical" evidence="19">
    <location>
        <begin position="252"/>
        <end position="276"/>
    </location>
</feature>
<keyword evidence="2" id="KW-1003">Cell membrane</keyword>
<keyword evidence="11" id="KW-0325">Glycoprotein</keyword>
<dbReference type="FunFam" id="1.20.1070.10:FF:000128">
    <property type="entry name" value="Seven TM Receptor"/>
    <property type="match status" value="1"/>
</dbReference>
<evidence type="ECO:0000256" key="3">
    <source>
        <dbReference type="ARBA" id="ARBA00022500"/>
    </source>
</evidence>
<keyword evidence="8" id="KW-0969">Cilium</keyword>
<feature type="transmembrane region" description="Helical" evidence="19">
    <location>
        <begin position="46"/>
        <end position="68"/>
    </location>
</feature>
<evidence type="ECO:0000256" key="17">
    <source>
        <dbReference type="ARBA" id="ARBA00078653"/>
    </source>
</evidence>
<evidence type="ECO:0000256" key="1">
    <source>
        <dbReference type="ARBA" id="ARBA00004272"/>
    </source>
</evidence>
<evidence type="ECO:0000256" key="8">
    <source>
        <dbReference type="ARBA" id="ARBA00023069"/>
    </source>
</evidence>
<dbReference type="AlphaFoldDB" id="G5EGE5"/>
<evidence type="ECO:0000256" key="13">
    <source>
        <dbReference type="ARBA" id="ARBA00054965"/>
    </source>
</evidence>
<dbReference type="OMA" id="CAMAGCF"/>
<dbReference type="InParanoid" id="G5EGE5"/>
<sequence length="342" mass="38877">MSPTTFKTLKTSTQIASVILSVFINSLLITLIITKSAKKMGNYRHLMIYFCCCSIMFSLMDIFIRPVIHTYESAFFMVMDLRGRDMSLDLAGGMICAMAGCFGVIIYGIAIHFIYRYFALERNGRVKYFDTKFLPLWFMIPILGGVSWTLVSWFCFPMNPVTSGYIGPDLYESFKLDINQSAYAAALFYPPDVNGKKLFNLKAGLGLILYLLIMAIPFFVVIYVGIKSVSKIKQLPSSNYGKGLQMQLHNALVAQTIIPVVFLFVPFGVLFICPIFEINCQFLATILTFVYAIYPVLDPLPIFFFVQNYRNALSEWFSCFRCRKKSRVHIAPEEVSRDADSC</sequence>
<keyword evidence="3" id="KW-0145">Chemotaxis</keyword>
<dbReference type="HOGENOM" id="CLU_036335_2_0_1"/>
<keyword evidence="12" id="KW-0966">Cell projection</keyword>
<keyword evidence="21" id="KW-1185">Reference proteome</keyword>
<evidence type="ECO:0000256" key="7">
    <source>
        <dbReference type="ARBA" id="ARBA00022989"/>
    </source>
</evidence>
<dbReference type="Gene3D" id="1.20.1070.10">
    <property type="entry name" value="Rhodopsin 7-helix transmembrane proteins"/>
    <property type="match status" value="1"/>
</dbReference>
<dbReference type="InterPro" id="IPR019428">
    <property type="entry name" value="7TM_GPCR_serpentine_rcpt_Str"/>
</dbReference>
<evidence type="ECO:0000313" key="22">
    <source>
        <dbReference type="WormBase" id="T01G5.5"/>
    </source>
</evidence>
<gene>
    <name evidence="20 22" type="primary">str-171</name>
    <name evidence="20" type="ORF">CELE_T01G5.5</name>
    <name evidence="22" type="ORF">T01G5.5</name>
</gene>
<feature type="transmembrane region" description="Helical" evidence="19">
    <location>
        <begin position="136"/>
        <end position="154"/>
    </location>
</feature>
<dbReference type="GO" id="GO:0007186">
    <property type="term" value="P:G protein-coupled receptor signaling pathway"/>
    <property type="evidence" value="ECO:0000318"/>
    <property type="project" value="GO_Central"/>
</dbReference>
<organism evidence="20 21">
    <name type="scientific">Caenorhabditis elegans</name>
    <dbReference type="NCBI Taxonomy" id="6239"/>
    <lineage>
        <taxon>Eukaryota</taxon>
        <taxon>Metazoa</taxon>
        <taxon>Ecdysozoa</taxon>
        <taxon>Nematoda</taxon>
        <taxon>Chromadorea</taxon>
        <taxon>Rhabditida</taxon>
        <taxon>Rhabditina</taxon>
        <taxon>Rhabditomorpha</taxon>
        <taxon>Rhabditoidea</taxon>
        <taxon>Rhabditidae</taxon>
        <taxon>Peloderinae</taxon>
        <taxon>Caenorhabditis</taxon>
    </lineage>
</organism>
<comment type="function">
    <text evidence="13">An odorant receptor which affects chemotaxis to the volatile odorant diacetyl. Specifies AWA neuronal cell fate via the odr-7 pathway.</text>
</comment>
<evidence type="ECO:0000256" key="19">
    <source>
        <dbReference type="SAM" id="Phobius"/>
    </source>
</evidence>
<dbReference type="GO" id="GO:0038022">
    <property type="term" value="F:G protein-coupled olfactory receptor activity"/>
    <property type="evidence" value="ECO:0000318"/>
    <property type="project" value="GO_Central"/>
</dbReference>
<keyword evidence="7 19" id="KW-1133">Transmembrane helix</keyword>